<gene>
    <name evidence="1" type="ORF">FYJ78_00920</name>
</gene>
<dbReference type="GO" id="GO:0000287">
    <property type="term" value="F:magnesium ion binding"/>
    <property type="evidence" value="ECO:0007669"/>
    <property type="project" value="TreeGrafter"/>
</dbReference>
<comment type="caution">
    <text evidence="1">The sequence shown here is derived from an EMBL/GenBank/DDBJ whole genome shotgun (WGS) entry which is preliminary data.</text>
</comment>
<protein>
    <submittedName>
        <fullName evidence="1">HAD hydrolase family protein</fullName>
    </submittedName>
</protein>
<evidence type="ECO:0000313" key="2">
    <source>
        <dbReference type="Proteomes" id="UP000430222"/>
    </source>
</evidence>
<dbReference type="GO" id="GO:0016791">
    <property type="term" value="F:phosphatase activity"/>
    <property type="evidence" value="ECO:0007669"/>
    <property type="project" value="TreeGrafter"/>
</dbReference>
<dbReference type="GO" id="GO:0005829">
    <property type="term" value="C:cytosol"/>
    <property type="evidence" value="ECO:0007669"/>
    <property type="project" value="TreeGrafter"/>
</dbReference>
<dbReference type="Proteomes" id="UP000430222">
    <property type="component" value="Unassembled WGS sequence"/>
</dbReference>
<dbReference type="PANTHER" id="PTHR10000:SF8">
    <property type="entry name" value="HAD SUPERFAMILY HYDROLASE-LIKE, TYPE 3"/>
    <property type="match status" value="1"/>
</dbReference>
<keyword evidence="2" id="KW-1185">Reference proteome</keyword>
<dbReference type="Gene3D" id="3.30.1240.10">
    <property type="match status" value="1"/>
</dbReference>
<dbReference type="PANTHER" id="PTHR10000">
    <property type="entry name" value="PHOSPHOSERINE PHOSPHATASE"/>
    <property type="match status" value="1"/>
</dbReference>
<name>A0A6I2UVT9_9FIRM</name>
<sequence>MKRYENLLLVSDLDGTLIPRGGIISAENREAVQAFVDGGGRFAIATGRTPEAAAGYIGDLPINAPSIFFNGAMLYDWERRCVLSTRPLSAAGDDEIWPRFAAACLASFPHACIEIYTADNCHIISRERYDDPRLPLEYYRYEHCSLDKLSDTKKTPWLKFFVRDEPAALHRLERLADQFGVRAISNSFYSEVNYYEFVAAGVSKGTMIRELRQRPEWQGYRILAAGDYLNDNEMLAEADVGIAPEQAHPDTRAAADCTGCAAEEHLMRWILDHIIEGADAR</sequence>
<accession>A0A6I2UVT9</accession>
<dbReference type="AlphaFoldDB" id="A0A6I2UVT9"/>
<dbReference type="Pfam" id="PF08282">
    <property type="entry name" value="Hydrolase_3"/>
    <property type="match status" value="1"/>
</dbReference>
<evidence type="ECO:0000313" key="1">
    <source>
        <dbReference type="EMBL" id="MSV23771.1"/>
    </source>
</evidence>
<dbReference type="EMBL" id="VUNL01000001">
    <property type="protein sequence ID" value="MSV23771.1"/>
    <property type="molecule type" value="Genomic_DNA"/>
</dbReference>
<proteinExistence type="predicted"/>
<dbReference type="Gene3D" id="3.40.50.1000">
    <property type="entry name" value="HAD superfamily/HAD-like"/>
    <property type="match status" value="1"/>
</dbReference>
<keyword evidence="1" id="KW-0378">Hydrolase</keyword>
<reference evidence="1 2" key="1">
    <citation type="submission" date="2019-08" db="EMBL/GenBank/DDBJ databases">
        <title>In-depth cultivation of the pig gut microbiome towards novel bacterial diversity and tailored functional studies.</title>
        <authorList>
            <person name="Wylensek D."/>
            <person name="Hitch T.C.A."/>
            <person name="Clavel T."/>
        </authorList>
    </citation>
    <scope>NUCLEOTIDE SEQUENCE [LARGE SCALE GENOMIC DNA]</scope>
    <source>
        <strain evidence="2">WCA-380-WT-3B3</strain>
    </source>
</reference>
<dbReference type="InterPro" id="IPR036412">
    <property type="entry name" value="HAD-like_sf"/>
</dbReference>
<organism evidence="1 2">
    <name type="scientific">Selenomonas montiformis</name>
    <dbReference type="NCBI Taxonomy" id="2652285"/>
    <lineage>
        <taxon>Bacteria</taxon>
        <taxon>Bacillati</taxon>
        <taxon>Bacillota</taxon>
        <taxon>Negativicutes</taxon>
        <taxon>Selenomonadales</taxon>
        <taxon>Selenomonadaceae</taxon>
        <taxon>Selenomonas</taxon>
    </lineage>
</organism>
<dbReference type="SUPFAM" id="SSF56784">
    <property type="entry name" value="HAD-like"/>
    <property type="match status" value="1"/>
</dbReference>
<dbReference type="RefSeq" id="WP_154619515.1">
    <property type="nucleotide sequence ID" value="NZ_VUNL01000001.1"/>
</dbReference>
<dbReference type="InterPro" id="IPR023214">
    <property type="entry name" value="HAD_sf"/>
</dbReference>